<dbReference type="InterPro" id="IPR038136">
    <property type="entry name" value="CofD-like_dom_sf"/>
</dbReference>
<dbReference type="GO" id="GO:0008360">
    <property type="term" value="P:regulation of cell shape"/>
    <property type="evidence" value="ECO:0007669"/>
    <property type="project" value="UniProtKB-UniRule"/>
</dbReference>
<proteinExistence type="inferred from homology"/>
<dbReference type="PANTHER" id="PTHR30135">
    <property type="entry name" value="UNCHARACTERIZED PROTEIN YVCK-RELATED"/>
    <property type="match status" value="1"/>
</dbReference>
<evidence type="ECO:0000256" key="2">
    <source>
        <dbReference type="HAMAP-Rule" id="MF_00973"/>
    </source>
</evidence>
<dbReference type="NCBIfam" id="TIGR01826">
    <property type="entry name" value="CofD_related"/>
    <property type="match status" value="1"/>
</dbReference>
<dbReference type="Gene3D" id="3.40.50.10680">
    <property type="entry name" value="CofD-like domains"/>
    <property type="match status" value="1"/>
</dbReference>
<dbReference type="Proteomes" id="UP000000664">
    <property type="component" value="Chromosome"/>
</dbReference>
<evidence type="ECO:0000313" key="4">
    <source>
        <dbReference type="Proteomes" id="UP000000664"/>
    </source>
</evidence>
<dbReference type="SUPFAM" id="SSF142338">
    <property type="entry name" value="CofD-like"/>
    <property type="match status" value="1"/>
</dbReference>
<dbReference type="Pfam" id="PF01933">
    <property type="entry name" value="CofD"/>
    <property type="match status" value="1"/>
</dbReference>
<reference evidence="3 4" key="1">
    <citation type="journal article" date="2006" name="Proc. Natl. Acad. Sci. U.S.A.">
        <title>Comparative genomics of the lactic acid bacteria.</title>
        <authorList>
            <person name="Makarova K."/>
            <person name="Slesarev A."/>
            <person name="Wolf Y."/>
            <person name="Sorokin A."/>
            <person name="Mirkin B."/>
            <person name="Koonin E."/>
            <person name="Pavlov A."/>
            <person name="Pavlova N."/>
            <person name="Karamychev V."/>
            <person name="Polouchine N."/>
            <person name="Shakhova V."/>
            <person name="Grigoriev I."/>
            <person name="Lou Y."/>
            <person name="Rohksar D."/>
            <person name="Lucas S."/>
            <person name="Huang K."/>
            <person name="Goodstein D.M."/>
            <person name="Hawkins T."/>
            <person name="Plengvidhya V."/>
            <person name="Welker D."/>
            <person name="Hughes J."/>
            <person name="Goh Y."/>
            <person name="Benson A."/>
            <person name="Baldwin K."/>
            <person name="Lee J.H."/>
            <person name="Diaz-Muniz I."/>
            <person name="Dosti B."/>
            <person name="Smeianov V."/>
            <person name="Wechter W."/>
            <person name="Barabote R."/>
            <person name="Lorca G."/>
            <person name="Altermann E."/>
            <person name="Barrangou R."/>
            <person name="Ganesan B."/>
            <person name="Xie Y."/>
            <person name="Rawsthorne H."/>
            <person name="Tamir D."/>
            <person name="Parker C."/>
            <person name="Breidt F."/>
            <person name="Broadbent J."/>
            <person name="Hutkins R."/>
            <person name="O'Sullivan D."/>
            <person name="Steele J."/>
            <person name="Unlu G."/>
            <person name="Saier M."/>
            <person name="Klaenhammer T."/>
            <person name="Richardson P."/>
            <person name="Kozyavkin S."/>
            <person name="Weimer B."/>
            <person name="Mills D."/>
        </authorList>
    </citation>
    <scope>NUCLEOTIDE SEQUENCE [LARGE SCALE GENOMIC DNA]</scope>
    <source>
        <strain evidence="4">ATCC 33323 / DSM 20243 / BCRC 14619 / CIP 102991 / JCM 1131 / KCTC 3163 / NCIMB 11718 / NCTC 13722 / AM63</strain>
    </source>
</reference>
<dbReference type="KEGG" id="lga:LGAS_1314"/>
<comment type="function">
    <text evidence="2">Required for morphogenesis under gluconeogenic growth conditions.</text>
</comment>
<gene>
    <name evidence="3" type="ordered locus">LGAS_1314</name>
</gene>
<dbReference type="HAMAP" id="MF_00973">
    <property type="entry name" value="Gluconeogen_factor"/>
    <property type="match status" value="1"/>
</dbReference>
<evidence type="ECO:0000313" key="3">
    <source>
        <dbReference type="EMBL" id="ABJ60676.1"/>
    </source>
</evidence>
<dbReference type="InterPro" id="IPR010119">
    <property type="entry name" value="Gluconeogen_factor"/>
</dbReference>
<dbReference type="GO" id="GO:0043743">
    <property type="term" value="F:LPPG:FO 2-phospho-L-lactate transferase activity"/>
    <property type="evidence" value="ECO:0007669"/>
    <property type="project" value="InterPro"/>
</dbReference>
<dbReference type="CDD" id="cd07187">
    <property type="entry name" value="YvcK_like"/>
    <property type="match status" value="1"/>
</dbReference>
<dbReference type="InterPro" id="IPR002882">
    <property type="entry name" value="CofD"/>
</dbReference>
<sequence>MIFPIEKLVVILDNKGDCWEMAYGENKIVRVIRGRRPKIVVIGGGTGLPVILNALKEQNADITAIVTVADDGGSSGAIRDYINVVPPGDIRNVLVSLSDLPQEEKDIFQYRFNSSDSFFAGHAIGNLIIAALDEMQGNIFDAVQSLSRMMRIDGRIFPASNEPLTLNAEFIDGTTEAGETEITSKDKRIKRVWVTDTDSDDEPKAVLPVLAAIMQADAVVLGPGSLFTSILPNLMISNLGDAVRQTKAEVIYICNIMTQQGETDHFTAAEHVQVINDHLGGHYINTALVNGAKIDMSKFNPADYDAYLEPVRNDFAGLRAQDCRVITADFIDQHSGLVFHDGKKVADEILNLAFEAYCRRKKEQD</sequence>
<organism evidence="3 4">
    <name type="scientific">Lactobacillus gasseri (strain ATCC 33323 / DSM 20243 / BCRC 14619 / CIP 102991 / JCM 1131 / KCTC 3163 / NCIMB 11718 / NCTC 13722 / AM63)</name>
    <dbReference type="NCBI Taxonomy" id="324831"/>
    <lineage>
        <taxon>Bacteria</taxon>
        <taxon>Bacillati</taxon>
        <taxon>Bacillota</taxon>
        <taxon>Bacilli</taxon>
        <taxon>Lactobacillales</taxon>
        <taxon>Lactobacillaceae</taxon>
        <taxon>Lactobacillus</taxon>
    </lineage>
</organism>
<keyword evidence="1 2" id="KW-0963">Cytoplasm</keyword>
<dbReference type="PANTHER" id="PTHR30135:SF3">
    <property type="entry name" value="GLUCONEOGENESIS FACTOR-RELATED"/>
    <property type="match status" value="1"/>
</dbReference>
<evidence type="ECO:0000256" key="1">
    <source>
        <dbReference type="ARBA" id="ARBA00022490"/>
    </source>
</evidence>
<dbReference type="AlphaFoldDB" id="A0A805ZZW3"/>
<protein>
    <recommendedName>
        <fullName evidence="2">Putative gluconeogenesis factor</fullName>
    </recommendedName>
</protein>
<dbReference type="EMBL" id="CP000413">
    <property type="protein sequence ID" value="ABJ60676.1"/>
    <property type="molecule type" value="Genomic_DNA"/>
</dbReference>
<comment type="similarity">
    <text evidence="2">Belongs to the gluconeogenesis factor family.</text>
</comment>
<accession>A0A805ZZW3</accession>
<dbReference type="GO" id="GO:0005737">
    <property type="term" value="C:cytoplasm"/>
    <property type="evidence" value="ECO:0007669"/>
    <property type="project" value="UniProtKB-SubCell"/>
</dbReference>
<name>A0A805ZZW3_LACGA</name>
<comment type="subcellular location">
    <subcellularLocation>
        <location evidence="2">Cytoplasm</location>
    </subcellularLocation>
</comment>